<dbReference type="InterPro" id="IPR000551">
    <property type="entry name" value="MerR-type_HTH_dom"/>
</dbReference>
<keyword evidence="8" id="KW-1185">Reference proteome</keyword>
<evidence type="ECO:0000256" key="2">
    <source>
        <dbReference type="ARBA" id="ARBA00023015"/>
    </source>
</evidence>
<proteinExistence type="predicted"/>
<dbReference type="RefSeq" id="WP_305753973.1">
    <property type="nucleotide sequence ID" value="NZ_JAPCKK010000011.1"/>
</dbReference>
<dbReference type="PROSITE" id="PS50937">
    <property type="entry name" value="HTH_MERR_2"/>
    <property type="match status" value="1"/>
</dbReference>
<feature type="compositionally biased region" description="Polar residues" evidence="5">
    <location>
        <begin position="138"/>
        <end position="148"/>
    </location>
</feature>
<comment type="caution">
    <text evidence="7">The sequence shown here is derived from an EMBL/GenBank/DDBJ whole genome shotgun (WGS) entry which is preliminary data.</text>
</comment>
<dbReference type="SUPFAM" id="SSF46955">
    <property type="entry name" value="Putative DNA-binding domain"/>
    <property type="match status" value="1"/>
</dbReference>
<reference evidence="7 8" key="1">
    <citation type="submission" date="2022-10" db="EMBL/GenBank/DDBJ databases">
        <title>Paenibacillus description and whole genome data of maize root bacterial community.</title>
        <authorList>
            <person name="Marton D."/>
            <person name="Farkas M."/>
            <person name="Cserhati M."/>
        </authorList>
    </citation>
    <scope>NUCLEOTIDE SEQUENCE [LARGE SCALE GENOMIC DNA]</scope>
    <source>
        <strain evidence="7 8">P96</strain>
    </source>
</reference>
<feature type="domain" description="HTH merR-type" evidence="6">
    <location>
        <begin position="1"/>
        <end position="70"/>
    </location>
</feature>
<evidence type="ECO:0000313" key="8">
    <source>
        <dbReference type="Proteomes" id="UP001241848"/>
    </source>
</evidence>
<protein>
    <submittedName>
        <fullName evidence="7">MerR family transcriptional regulator</fullName>
    </submittedName>
</protein>
<feature type="compositionally biased region" description="Basic and acidic residues" evidence="5">
    <location>
        <begin position="114"/>
        <end position="137"/>
    </location>
</feature>
<name>A0ABT9FPK9_9BACL</name>
<gene>
    <name evidence="7" type="ORF">OIN60_06190</name>
</gene>
<dbReference type="Gene3D" id="1.10.1660.10">
    <property type="match status" value="1"/>
</dbReference>
<feature type="region of interest" description="Disordered" evidence="5">
    <location>
        <begin position="114"/>
        <end position="148"/>
    </location>
</feature>
<dbReference type="PRINTS" id="PR00040">
    <property type="entry name" value="HTHMERR"/>
</dbReference>
<dbReference type="PANTHER" id="PTHR30204">
    <property type="entry name" value="REDOX-CYCLING DRUG-SENSING TRANSCRIPTIONAL ACTIVATOR SOXR"/>
    <property type="match status" value="1"/>
</dbReference>
<dbReference type="Pfam" id="PF13411">
    <property type="entry name" value="MerR_1"/>
    <property type="match status" value="1"/>
</dbReference>
<dbReference type="CDD" id="cd01109">
    <property type="entry name" value="HTH_YyaN"/>
    <property type="match status" value="1"/>
</dbReference>
<dbReference type="InterPro" id="IPR047057">
    <property type="entry name" value="MerR_fam"/>
</dbReference>
<dbReference type="SMART" id="SM00422">
    <property type="entry name" value="HTH_MERR"/>
    <property type="match status" value="1"/>
</dbReference>
<evidence type="ECO:0000256" key="4">
    <source>
        <dbReference type="ARBA" id="ARBA00023163"/>
    </source>
</evidence>
<dbReference type="EMBL" id="JAPCKK010000011">
    <property type="protein sequence ID" value="MDP4096357.1"/>
    <property type="molecule type" value="Genomic_DNA"/>
</dbReference>
<accession>A0ABT9FPK9</accession>
<dbReference type="Proteomes" id="UP001241848">
    <property type="component" value="Unassembled WGS sequence"/>
</dbReference>
<evidence type="ECO:0000256" key="5">
    <source>
        <dbReference type="SAM" id="MobiDB-lite"/>
    </source>
</evidence>
<evidence type="ECO:0000259" key="6">
    <source>
        <dbReference type="PROSITE" id="PS50937"/>
    </source>
</evidence>
<evidence type="ECO:0000256" key="1">
    <source>
        <dbReference type="ARBA" id="ARBA00022491"/>
    </source>
</evidence>
<keyword evidence="1" id="KW-0678">Repressor</keyword>
<evidence type="ECO:0000256" key="3">
    <source>
        <dbReference type="ARBA" id="ARBA00023125"/>
    </source>
</evidence>
<keyword evidence="2" id="KW-0805">Transcription regulation</keyword>
<dbReference type="InterPro" id="IPR009061">
    <property type="entry name" value="DNA-bd_dom_put_sf"/>
</dbReference>
<evidence type="ECO:0000313" key="7">
    <source>
        <dbReference type="EMBL" id="MDP4096357.1"/>
    </source>
</evidence>
<dbReference type="PANTHER" id="PTHR30204:SF69">
    <property type="entry name" value="MERR-FAMILY TRANSCRIPTIONAL REGULATOR"/>
    <property type="match status" value="1"/>
</dbReference>
<keyword evidence="4" id="KW-0804">Transcription</keyword>
<keyword evidence="3" id="KW-0238">DNA-binding</keyword>
<sequence>MVTIKKASQLTGLSEDTLRYYEKIGLLPRVQRMDNGRRTYSQEDLYKLQLINCLKKTGMPLEEMKPYLDMPRNATKEELPELYDMMKSHRERVQKQMQDLQTVLDYIDAKLEEDLQPDRNCTEETSREPAAPPKERFNSINLYQKIPS</sequence>
<organism evidence="7 8">
    <name type="scientific">Paenibacillus zeirhizosphaerae</name>
    <dbReference type="NCBI Taxonomy" id="2987519"/>
    <lineage>
        <taxon>Bacteria</taxon>
        <taxon>Bacillati</taxon>
        <taxon>Bacillota</taxon>
        <taxon>Bacilli</taxon>
        <taxon>Bacillales</taxon>
        <taxon>Paenibacillaceae</taxon>
        <taxon>Paenibacillus</taxon>
    </lineage>
</organism>